<name>A0AAE3QDS9_9HYPH</name>
<dbReference type="EMBL" id="JALDYZ010000002">
    <property type="protein sequence ID" value="MDI7921710.1"/>
    <property type="molecule type" value="Genomic_DNA"/>
</dbReference>
<reference evidence="2" key="1">
    <citation type="submission" date="2022-03" db="EMBL/GenBank/DDBJ databases">
        <title>Fererhizobium litorale gen. nov., sp. nov., isolated from sandy sediments of the Sea of Japan seashore.</title>
        <authorList>
            <person name="Romanenko L."/>
            <person name="Kurilenko V."/>
            <person name="Otstavnykh N."/>
            <person name="Svetashev V."/>
            <person name="Tekutyeva L."/>
            <person name="Isaeva M."/>
            <person name="Mikhailov V."/>
        </authorList>
    </citation>
    <scope>NUCLEOTIDE SEQUENCE</scope>
    <source>
        <strain evidence="2">KMM 9576</strain>
    </source>
</reference>
<evidence type="ECO:0000313" key="2">
    <source>
        <dbReference type="EMBL" id="MDI7921710.1"/>
    </source>
</evidence>
<sequence>MAVAMAVFLATSALAQTAEPELYEGETLKPVTMPASGPLVLEGWTRSGKATVYTLAVKKGQSYALNFTPSSAYAYLVVFDLSKPEDEAMYSSDINGKQAVLKADSDTTWLIRPYFSRVASRRGLGAHYRIEIMAR</sequence>
<evidence type="ECO:0000313" key="3">
    <source>
        <dbReference type="Proteomes" id="UP001161580"/>
    </source>
</evidence>
<evidence type="ECO:0000256" key="1">
    <source>
        <dbReference type="SAM" id="SignalP"/>
    </source>
</evidence>
<dbReference type="Proteomes" id="UP001161580">
    <property type="component" value="Unassembled WGS sequence"/>
</dbReference>
<feature type="chain" id="PRO_5041970233" evidence="1">
    <location>
        <begin position="16"/>
        <end position="135"/>
    </location>
</feature>
<organism evidence="2 3">
    <name type="scientific">Ferirhizobium litorale</name>
    <dbReference type="NCBI Taxonomy" id="2927786"/>
    <lineage>
        <taxon>Bacteria</taxon>
        <taxon>Pseudomonadati</taxon>
        <taxon>Pseudomonadota</taxon>
        <taxon>Alphaproteobacteria</taxon>
        <taxon>Hyphomicrobiales</taxon>
        <taxon>Rhizobiaceae</taxon>
        <taxon>Ferirhizobium</taxon>
    </lineage>
</organism>
<dbReference type="AlphaFoldDB" id="A0AAE3QDS9"/>
<keyword evidence="3" id="KW-1185">Reference proteome</keyword>
<protein>
    <submittedName>
        <fullName evidence="2">Uncharacterized protein</fullName>
    </submittedName>
</protein>
<dbReference type="Gene3D" id="2.60.120.380">
    <property type="match status" value="1"/>
</dbReference>
<feature type="signal peptide" evidence="1">
    <location>
        <begin position="1"/>
        <end position="15"/>
    </location>
</feature>
<accession>A0AAE3QDS9</accession>
<comment type="caution">
    <text evidence="2">The sequence shown here is derived from an EMBL/GenBank/DDBJ whole genome shotgun (WGS) entry which is preliminary data.</text>
</comment>
<keyword evidence="1" id="KW-0732">Signal</keyword>
<dbReference type="RefSeq" id="WP_311789130.1">
    <property type="nucleotide sequence ID" value="NZ_JALDYY010000024.1"/>
</dbReference>
<proteinExistence type="predicted"/>
<gene>
    <name evidence="2" type="ORF">MRS75_06370</name>
</gene>